<name>A0A192A6Y5_9RALS</name>
<dbReference type="GeneID" id="61529650"/>
<dbReference type="InterPro" id="IPR050712">
    <property type="entry name" value="NAD(P)H-dep_reductase"/>
</dbReference>
<evidence type="ECO:0000313" key="2">
    <source>
        <dbReference type="Proteomes" id="UP000078572"/>
    </source>
</evidence>
<dbReference type="PANTHER" id="PTHR30543">
    <property type="entry name" value="CHROMATE REDUCTASE"/>
    <property type="match status" value="1"/>
</dbReference>
<dbReference type="GO" id="GO:0005829">
    <property type="term" value="C:cytosol"/>
    <property type="evidence" value="ECO:0007669"/>
    <property type="project" value="TreeGrafter"/>
</dbReference>
<dbReference type="Proteomes" id="UP000078572">
    <property type="component" value="Chromosome 2"/>
</dbReference>
<proteinExistence type="predicted"/>
<dbReference type="SUPFAM" id="SSF52218">
    <property type="entry name" value="Flavoproteins"/>
    <property type="match status" value="1"/>
</dbReference>
<keyword evidence="2" id="KW-1185">Reference proteome</keyword>
<dbReference type="GO" id="GO:0016491">
    <property type="term" value="F:oxidoreductase activity"/>
    <property type="evidence" value="ECO:0007669"/>
    <property type="project" value="InterPro"/>
</dbReference>
<dbReference type="InterPro" id="IPR005025">
    <property type="entry name" value="FMN_Rdtase-like_dom"/>
</dbReference>
<sequence length="184" mass="19405">MSNLTIGVIVGSLRKASFNRQLAHALIGLLPAGATAKIIEIGELPLYNQDLDGSLPEPVQRFKAEVAGVDALLFVTPEYNRGIPGVLKNAIDWGSRPYGQSVWGGKPAGIAGASPGAIGTALAQAQLRNVLSAVGVQIVPLPEVFFHFAGEPFDAQGGVTDARTRQFLQGFVDRFVQWAEAKGA</sequence>
<dbReference type="AlphaFoldDB" id="A0A192A6Y5"/>
<gene>
    <name evidence="1" type="ORF">A9Y76_26750</name>
</gene>
<dbReference type="RefSeq" id="WP_064808980.1">
    <property type="nucleotide sequence ID" value="NZ_CP016023.1"/>
</dbReference>
<dbReference type="GO" id="GO:0010181">
    <property type="term" value="F:FMN binding"/>
    <property type="evidence" value="ECO:0007669"/>
    <property type="project" value="TreeGrafter"/>
</dbReference>
<dbReference type="PANTHER" id="PTHR30543:SF21">
    <property type="entry name" value="NAD(P)H-DEPENDENT FMN REDUCTASE LOT6"/>
    <property type="match status" value="1"/>
</dbReference>
<dbReference type="EMBL" id="CP016023">
    <property type="protein sequence ID" value="ANJ76052.1"/>
    <property type="molecule type" value="Genomic_DNA"/>
</dbReference>
<dbReference type="OrthoDB" id="9812295at2"/>
<dbReference type="Pfam" id="PF03358">
    <property type="entry name" value="FMN_red"/>
    <property type="match status" value="1"/>
</dbReference>
<reference evidence="2" key="1">
    <citation type="submission" date="2016-06" db="EMBL/GenBank/DDBJ databases">
        <authorList>
            <person name="Xu Y."/>
            <person name="Nagy A."/>
            <person name="Yan X."/>
            <person name="Kim S.W."/>
            <person name="Haley B."/>
            <person name="Liu N.T."/>
            <person name="Nou X."/>
        </authorList>
    </citation>
    <scope>NUCLEOTIDE SEQUENCE [LARGE SCALE GENOMIC DNA]</scope>
    <source>
        <strain evidence="2">ATCC 49129</strain>
    </source>
</reference>
<dbReference type="STRING" id="190721.ACS15_5796"/>
<accession>A0A192A6Y5</accession>
<dbReference type="InterPro" id="IPR029039">
    <property type="entry name" value="Flavoprotein-like_sf"/>
</dbReference>
<evidence type="ECO:0000313" key="1">
    <source>
        <dbReference type="EMBL" id="ANJ76052.1"/>
    </source>
</evidence>
<organism evidence="1 2">
    <name type="scientific">Ralstonia insidiosa</name>
    <dbReference type="NCBI Taxonomy" id="190721"/>
    <lineage>
        <taxon>Bacteria</taxon>
        <taxon>Pseudomonadati</taxon>
        <taxon>Pseudomonadota</taxon>
        <taxon>Betaproteobacteria</taxon>
        <taxon>Burkholderiales</taxon>
        <taxon>Burkholderiaceae</taxon>
        <taxon>Ralstonia</taxon>
    </lineage>
</organism>
<dbReference type="Gene3D" id="3.40.50.360">
    <property type="match status" value="1"/>
</dbReference>
<protein>
    <submittedName>
        <fullName evidence="1">NADPH-dependent FMN reductase</fullName>
    </submittedName>
</protein>